<dbReference type="EMBL" id="AMYB01000005">
    <property type="protein sequence ID" value="OAD01657.1"/>
    <property type="molecule type" value="Genomic_DNA"/>
</dbReference>
<dbReference type="VEuPathDB" id="FungiDB:MUCCIDRAFT_110998"/>
<dbReference type="GO" id="GO:0000977">
    <property type="term" value="F:RNA polymerase II transcription regulatory region sequence-specific DNA binding"/>
    <property type="evidence" value="ECO:0007669"/>
    <property type="project" value="TreeGrafter"/>
</dbReference>
<organism evidence="8 9">
    <name type="scientific">Mucor lusitanicus CBS 277.49</name>
    <dbReference type="NCBI Taxonomy" id="747725"/>
    <lineage>
        <taxon>Eukaryota</taxon>
        <taxon>Fungi</taxon>
        <taxon>Fungi incertae sedis</taxon>
        <taxon>Mucoromycota</taxon>
        <taxon>Mucoromycotina</taxon>
        <taxon>Mucoromycetes</taxon>
        <taxon>Mucorales</taxon>
        <taxon>Mucorineae</taxon>
        <taxon>Mucoraceae</taxon>
        <taxon>Mucor</taxon>
    </lineage>
</organism>
<protein>
    <submittedName>
        <fullName evidence="8">C2H2-type zinc finger transcription factor</fullName>
    </submittedName>
</protein>
<accession>A0A162Z0C8</accession>
<dbReference type="Pfam" id="PF12874">
    <property type="entry name" value="zf-met"/>
    <property type="match status" value="2"/>
</dbReference>
<feature type="compositionally biased region" description="Basic residues" evidence="6">
    <location>
        <begin position="1"/>
        <end position="10"/>
    </location>
</feature>
<evidence type="ECO:0000256" key="3">
    <source>
        <dbReference type="ARBA" id="ARBA00022771"/>
    </source>
</evidence>
<dbReference type="PROSITE" id="PS50157">
    <property type="entry name" value="ZINC_FINGER_C2H2_2"/>
    <property type="match status" value="1"/>
</dbReference>
<keyword evidence="3 5" id="KW-0863">Zinc-finger</keyword>
<dbReference type="InterPro" id="IPR013087">
    <property type="entry name" value="Znf_C2H2_type"/>
</dbReference>
<evidence type="ECO:0000256" key="4">
    <source>
        <dbReference type="ARBA" id="ARBA00022833"/>
    </source>
</evidence>
<evidence type="ECO:0000256" key="5">
    <source>
        <dbReference type="PROSITE-ProRule" id="PRU00042"/>
    </source>
</evidence>
<dbReference type="PANTHER" id="PTHR24409">
    <property type="entry name" value="ZINC FINGER PROTEIN 142"/>
    <property type="match status" value="1"/>
</dbReference>
<dbReference type="PANTHER" id="PTHR24409:SF295">
    <property type="entry name" value="AZ2-RELATED"/>
    <property type="match status" value="1"/>
</dbReference>
<proteinExistence type="predicted"/>
<evidence type="ECO:0000256" key="6">
    <source>
        <dbReference type="SAM" id="MobiDB-lite"/>
    </source>
</evidence>
<dbReference type="AlphaFoldDB" id="A0A162Z0C8"/>
<sequence length="304" mass="35376">MKLRARKKSFSSKIKQEDHKPNLINAQSSTTEVANTGTFDLTIKQEDSKDHKVLLEQHGKFGSKDYYYCCDICGQRFPNLKSVLDHRKSNQIIRLSRSTTMAKNLDKEPDLYNPDFYCESCEKGYSNQRAYRCHLRRVHFMVLKQLPSKRAIQKTDITPDPNDPNFYCRACNVTYKHKKTYKDHCRYAHGLKPAIFANQASSSGSLTDSYCQTCDKRLSTIASYRKHLHDVHKVYIKQIQQKRSDILPNVNDPDFYCRSCKKKMKSKKAFAQHLQLIHCIFKSAPRQSKLKPDVDDPNNYCRAC</sequence>
<dbReference type="PROSITE" id="PS00028">
    <property type="entry name" value="ZINC_FINGER_C2H2_1"/>
    <property type="match status" value="4"/>
</dbReference>
<evidence type="ECO:0000256" key="2">
    <source>
        <dbReference type="ARBA" id="ARBA00022737"/>
    </source>
</evidence>
<keyword evidence="1" id="KW-0479">Metal-binding</keyword>
<evidence type="ECO:0000313" key="8">
    <source>
        <dbReference type="EMBL" id="OAD01657.1"/>
    </source>
</evidence>
<evidence type="ECO:0000259" key="7">
    <source>
        <dbReference type="PROSITE" id="PS50157"/>
    </source>
</evidence>
<dbReference type="GO" id="GO:0008270">
    <property type="term" value="F:zinc ion binding"/>
    <property type="evidence" value="ECO:0007669"/>
    <property type="project" value="UniProtKB-KW"/>
</dbReference>
<dbReference type="Gene3D" id="3.30.160.60">
    <property type="entry name" value="Classic Zinc Finger"/>
    <property type="match status" value="2"/>
</dbReference>
<dbReference type="GO" id="GO:0000981">
    <property type="term" value="F:DNA-binding transcription factor activity, RNA polymerase II-specific"/>
    <property type="evidence" value="ECO:0007669"/>
    <property type="project" value="TreeGrafter"/>
</dbReference>
<dbReference type="OrthoDB" id="428658at2759"/>
<evidence type="ECO:0000313" key="9">
    <source>
        <dbReference type="Proteomes" id="UP000077051"/>
    </source>
</evidence>
<dbReference type="STRING" id="747725.A0A162Z0C8"/>
<keyword evidence="4" id="KW-0862">Zinc</keyword>
<dbReference type="Proteomes" id="UP000077051">
    <property type="component" value="Unassembled WGS sequence"/>
</dbReference>
<feature type="region of interest" description="Disordered" evidence="6">
    <location>
        <begin position="1"/>
        <end position="20"/>
    </location>
</feature>
<name>A0A162Z0C8_MUCCL</name>
<dbReference type="GO" id="GO:0005634">
    <property type="term" value="C:nucleus"/>
    <property type="evidence" value="ECO:0007669"/>
    <property type="project" value="TreeGrafter"/>
</dbReference>
<reference evidence="8 9" key="1">
    <citation type="submission" date="2015-06" db="EMBL/GenBank/DDBJ databases">
        <title>Expansion of signal transduction pathways in fungi by whole-genome duplication.</title>
        <authorList>
            <consortium name="DOE Joint Genome Institute"/>
            <person name="Corrochano L.M."/>
            <person name="Kuo A."/>
            <person name="Marcet-Houben M."/>
            <person name="Polaino S."/>
            <person name="Salamov A."/>
            <person name="Villalobos J.M."/>
            <person name="Alvarez M.I."/>
            <person name="Avalos J."/>
            <person name="Benito E.P."/>
            <person name="Benoit I."/>
            <person name="Burger G."/>
            <person name="Camino L.P."/>
            <person name="Canovas D."/>
            <person name="Cerda-Olmedo E."/>
            <person name="Cheng J.-F."/>
            <person name="Dominguez A."/>
            <person name="Elias M."/>
            <person name="Eslava A.P."/>
            <person name="Glaser F."/>
            <person name="Grimwood J."/>
            <person name="Gutierrez G."/>
            <person name="Heitman J."/>
            <person name="Henrissat B."/>
            <person name="Iturriaga E.A."/>
            <person name="Lang B.F."/>
            <person name="Lavin J.L."/>
            <person name="Lee S."/>
            <person name="Li W."/>
            <person name="Lindquist E."/>
            <person name="Lopez-Garcia S."/>
            <person name="Luque E.M."/>
            <person name="Marcos A.T."/>
            <person name="Martin J."/>
            <person name="Mccluskey K."/>
            <person name="Medina H.R."/>
            <person name="Miralles-Duran A."/>
            <person name="Miyazaki A."/>
            <person name="Munoz-Torres E."/>
            <person name="Oguiza J.A."/>
            <person name="Ohm R."/>
            <person name="Olmedo M."/>
            <person name="Orejas M."/>
            <person name="Ortiz-Castellanos L."/>
            <person name="Pisabarro A.G."/>
            <person name="Rodriguez-Romero J."/>
            <person name="Ruiz-Herrera J."/>
            <person name="Ruiz-Vazquez R."/>
            <person name="Sanz C."/>
            <person name="Schackwitz W."/>
            <person name="Schmutz J."/>
            <person name="Shahriari M."/>
            <person name="Shelest E."/>
            <person name="Silva-Franco F."/>
            <person name="Soanes D."/>
            <person name="Syed K."/>
            <person name="Tagua V.G."/>
            <person name="Talbot N.J."/>
            <person name="Thon M."/>
            <person name="De Vries R.P."/>
            <person name="Wiebenga A."/>
            <person name="Yadav J.S."/>
            <person name="Braun E.L."/>
            <person name="Baker S."/>
            <person name="Garre V."/>
            <person name="Horwitz B."/>
            <person name="Torres-Martinez S."/>
            <person name="Idnurm A."/>
            <person name="Herrera-Estrella A."/>
            <person name="Gabaldon T."/>
            <person name="Grigoriev I.V."/>
        </authorList>
    </citation>
    <scope>NUCLEOTIDE SEQUENCE [LARGE SCALE GENOMIC DNA]</scope>
    <source>
        <strain evidence="8 9">CBS 277.49</strain>
    </source>
</reference>
<keyword evidence="9" id="KW-1185">Reference proteome</keyword>
<evidence type="ECO:0000256" key="1">
    <source>
        <dbReference type="ARBA" id="ARBA00022723"/>
    </source>
</evidence>
<gene>
    <name evidence="8" type="ORF">MUCCIDRAFT_110998</name>
</gene>
<comment type="caution">
    <text evidence="8">The sequence shown here is derived from an EMBL/GenBank/DDBJ whole genome shotgun (WGS) entry which is preliminary data.</text>
</comment>
<keyword evidence="2" id="KW-0677">Repeat</keyword>
<dbReference type="SMART" id="SM00355">
    <property type="entry name" value="ZnF_C2H2"/>
    <property type="match status" value="5"/>
</dbReference>
<feature type="domain" description="C2H2-type" evidence="7">
    <location>
        <begin position="116"/>
        <end position="139"/>
    </location>
</feature>